<accession>A0A164MXK2</accession>
<dbReference type="PANTHER" id="PTHR46481">
    <property type="entry name" value="ZINC FINGER BED DOMAIN-CONTAINING PROTEIN 4"/>
    <property type="match status" value="1"/>
</dbReference>
<evidence type="ECO:0000256" key="3">
    <source>
        <dbReference type="ARBA" id="ARBA00022771"/>
    </source>
</evidence>
<dbReference type="Pfam" id="PF05699">
    <property type="entry name" value="Dimer_Tnp_hAT"/>
    <property type="match status" value="1"/>
</dbReference>
<feature type="domain" description="HAT C-terminal dimerisation" evidence="6">
    <location>
        <begin position="113"/>
        <end position="175"/>
    </location>
</feature>
<evidence type="ECO:0000313" key="8">
    <source>
        <dbReference type="Proteomes" id="UP000076858"/>
    </source>
</evidence>
<evidence type="ECO:0000256" key="5">
    <source>
        <dbReference type="ARBA" id="ARBA00023242"/>
    </source>
</evidence>
<dbReference type="EMBL" id="LRGB01002925">
    <property type="protein sequence ID" value="KZS05463.1"/>
    <property type="molecule type" value="Genomic_DNA"/>
</dbReference>
<comment type="subcellular location">
    <subcellularLocation>
        <location evidence="1">Nucleus</location>
    </subcellularLocation>
</comment>
<evidence type="ECO:0000313" key="7">
    <source>
        <dbReference type="EMBL" id="KZS05463.1"/>
    </source>
</evidence>
<evidence type="ECO:0000259" key="6">
    <source>
        <dbReference type="Pfam" id="PF05699"/>
    </source>
</evidence>
<dbReference type="InterPro" id="IPR008906">
    <property type="entry name" value="HATC_C_dom"/>
</dbReference>
<gene>
    <name evidence="7" type="ORF">APZ42_031370</name>
</gene>
<evidence type="ECO:0000256" key="1">
    <source>
        <dbReference type="ARBA" id="ARBA00004123"/>
    </source>
</evidence>
<comment type="caution">
    <text evidence="7">The sequence shown here is derived from an EMBL/GenBank/DDBJ whole genome shotgun (WGS) entry which is preliminary data.</text>
</comment>
<sequence length="188" mass="21016">MKKIDLDLGYAVAKDNIPINILQRPSFRQWIHSAVPGYKLPGIERMRYKIIPDIVHTTRDKLMKIIKESTSFTIILDIWSSKSMMGYIVLPAMPSPKHSSDTPSFLVDLCVTKPLEYWKSNQCRFPILSEIGRDAVSVAASSGSVERSFSVASDMLSAKRAAMKPDLFINLMLIKCNAGLKVGLRDAV</sequence>
<keyword evidence="5" id="KW-0539">Nucleus</keyword>
<keyword evidence="2" id="KW-0479">Metal-binding</keyword>
<evidence type="ECO:0000256" key="2">
    <source>
        <dbReference type="ARBA" id="ARBA00022723"/>
    </source>
</evidence>
<dbReference type="Proteomes" id="UP000076858">
    <property type="component" value="Unassembled WGS sequence"/>
</dbReference>
<dbReference type="SUPFAM" id="SSF53098">
    <property type="entry name" value="Ribonuclease H-like"/>
    <property type="match status" value="1"/>
</dbReference>
<keyword evidence="8" id="KW-1185">Reference proteome</keyword>
<dbReference type="InterPro" id="IPR052035">
    <property type="entry name" value="ZnF_BED_domain_contain"/>
</dbReference>
<dbReference type="GO" id="GO:0005634">
    <property type="term" value="C:nucleus"/>
    <property type="evidence" value="ECO:0007669"/>
    <property type="project" value="UniProtKB-SubCell"/>
</dbReference>
<protein>
    <recommendedName>
        <fullName evidence="6">HAT C-terminal dimerisation domain-containing protein</fullName>
    </recommendedName>
</protein>
<reference evidence="7 8" key="1">
    <citation type="submission" date="2016-03" db="EMBL/GenBank/DDBJ databases">
        <title>EvidentialGene: Evidence-directed Construction of Genes on Genomes.</title>
        <authorList>
            <person name="Gilbert D.G."/>
            <person name="Choi J.-H."/>
            <person name="Mockaitis K."/>
            <person name="Colbourne J."/>
            <person name="Pfrender M."/>
        </authorList>
    </citation>
    <scope>NUCLEOTIDE SEQUENCE [LARGE SCALE GENOMIC DNA]</scope>
    <source>
        <strain evidence="7 8">Xinb3</strain>
        <tissue evidence="7">Complete organism</tissue>
    </source>
</reference>
<evidence type="ECO:0000256" key="4">
    <source>
        <dbReference type="ARBA" id="ARBA00022833"/>
    </source>
</evidence>
<dbReference type="GO" id="GO:0046983">
    <property type="term" value="F:protein dimerization activity"/>
    <property type="evidence" value="ECO:0007669"/>
    <property type="project" value="InterPro"/>
</dbReference>
<keyword evidence="4" id="KW-0862">Zinc</keyword>
<dbReference type="PANTHER" id="PTHR46481:SF10">
    <property type="entry name" value="ZINC FINGER BED DOMAIN-CONTAINING PROTEIN 39"/>
    <property type="match status" value="1"/>
</dbReference>
<keyword evidence="3" id="KW-0863">Zinc-finger</keyword>
<proteinExistence type="predicted"/>
<dbReference type="OrthoDB" id="1607513at2759"/>
<dbReference type="AlphaFoldDB" id="A0A164MXK2"/>
<organism evidence="7 8">
    <name type="scientific">Daphnia magna</name>
    <dbReference type="NCBI Taxonomy" id="35525"/>
    <lineage>
        <taxon>Eukaryota</taxon>
        <taxon>Metazoa</taxon>
        <taxon>Ecdysozoa</taxon>
        <taxon>Arthropoda</taxon>
        <taxon>Crustacea</taxon>
        <taxon>Branchiopoda</taxon>
        <taxon>Diplostraca</taxon>
        <taxon>Cladocera</taxon>
        <taxon>Anomopoda</taxon>
        <taxon>Daphniidae</taxon>
        <taxon>Daphnia</taxon>
    </lineage>
</organism>
<dbReference type="InterPro" id="IPR012337">
    <property type="entry name" value="RNaseH-like_sf"/>
</dbReference>
<name>A0A164MXK2_9CRUS</name>
<dbReference type="GO" id="GO:0008270">
    <property type="term" value="F:zinc ion binding"/>
    <property type="evidence" value="ECO:0007669"/>
    <property type="project" value="UniProtKB-KW"/>
</dbReference>